<organism evidence="2 3">
    <name type="scientific">Pseudoclavibacter terrae</name>
    <dbReference type="NCBI Taxonomy" id="1530195"/>
    <lineage>
        <taxon>Bacteria</taxon>
        <taxon>Bacillati</taxon>
        <taxon>Actinomycetota</taxon>
        <taxon>Actinomycetes</taxon>
        <taxon>Micrococcales</taxon>
        <taxon>Microbacteriaceae</taxon>
        <taxon>Pseudoclavibacter</taxon>
    </lineage>
</organism>
<evidence type="ECO:0000313" key="2">
    <source>
        <dbReference type="EMBL" id="KAB1639946.1"/>
    </source>
</evidence>
<reference evidence="2 3" key="1">
    <citation type="submission" date="2019-09" db="EMBL/GenBank/DDBJ databases">
        <title>Phylogeny of genus Pseudoclavibacter and closely related genus.</title>
        <authorList>
            <person name="Li Y."/>
        </authorList>
    </citation>
    <scope>NUCLEOTIDE SEQUENCE [LARGE SCALE GENOMIC DNA]</scope>
    <source>
        <strain evidence="2 3">THG-MD12</strain>
    </source>
</reference>
<dbReference type="EMBL" id="WBJX01000001">
    <property type="protein sequence ID" value="KAB1639946.1"/>
    <property type="molecule type" value="Genomic_DNA"/>
</dbReference>
<comment type="caution">
    <text evidence="2">The sequence shown here is derived from an EMBL/GenBank/DDBJ whole genome shotgun (WGS) entry which is preliminary data.</text>
</comment>
<evidence type="ECO:0000256" key="1">
    <source>
        <dbReference type="SAM" id="MobiDB-lite"/>
    </source>
</evidence>
<dbReference type="OrthoDB" id="4978984at2"/>
<proteinExistence type="predicted"/>
<evidence type="ECO:0000313" key="3">
    <source>
        <dbReference type="Proteomes" id="UP000490386"/>
    </source>
</evidence>
<gene>
    <name evidence="2" type="ORF">F8O03_02490</name>
</gene>
<accession>A0A7J5B730</accession>
<name>A0A7J5B730_9MICO</name>
<sequence>MWSDVNADPPRCAGSGTQAAPAPPLADGFPHGRAICPACFAFVTLEGGELAEHDSWRGDISRDEADQRREWMNTHGW</sequence>
<protein>
    <submittedName>
        <fullName evidence="2">Uncharacterized protein</fullName>
    </submittedName>
</protein>
<dbReference type="Proteomes" id="UP000490386">
    <property type="component" value="Unassembled WGS sequence"/>
</dbReference>
<feature type="region of interest" description="Disordered" evidence="1">
    <location>
        <begin position="1"/>
        <end position="25"/>
    </location>
</feature>
<keyword evidence="3" id="KW-1185">Reference proteome</keyword>
<dbReference type="AlphaFoldDB" id="A0A7J5B730"/>